<accession>A0A382UQS5</accession>
<protein>
    <submittedName>
        <fullName evidence="1">Uncharacterized protein</fullName>
    </submittedName>
</protein>
<gene>
    <name evidence="1" type="ORF">METZ01_LOCUS389458</name>
</gene>
<sequence length="54" mass="6446">MEHLLPDEYTFLAIREQLQSDIITLCLTYEIDEYLVDKLCDCVMEHYNHLGEIL</sequence>
<proteinExistence type="predicted"/>
<name>A0A382UQS5_9ZZZZ</name>
<reference evidence="1" key="1">
    <citation type="submission" date="2018-05" db="EMBL/GenBank/DDBJ databases">
        <authorList>
            <person name="Lanie J.A."/>
            <person name="Ng W.-L."/>
            <person name="Kazmierczak K.M."/>
            <person name="Andrzejewski T.M."/>
            <person name="Davidsen T.M."/>
            <person name="Wayne K.J."/>
            <person name="Tettelin H."/>
            <person name="Glass J.I."/>
            <person name="Rusch D."/>
            <person name="Podicherti R."/>
            <person name="Tsui H.-C.T."/>
            <person name="Winkler M.E."/>
        </authorList>
    </citation>
    <scope>NUCLEOTIDE SEQUENCE</scope>
</reference>
<evidence type="ECO:0000313" key="1">
    <source>
        <dbReference type="EMBL" id="SVD36604.1"/>
    </source>
</evidence>
<dbReference type="AlphaFoldDB" id="A0A382UQS5"/>
<organism evidence="1">
    <name type="scientific">marine metagenome</name>
    <dbReference type="NCBI Taxonomy" id="408172"/>
    <lineage>
        <taxon>unclassified sequences</taxon>
        <taxon>metagenomes</taxon>
        <taxon>ecological metagenomes</taxon>
    </lineage>
</organism>
<dbReference type="EMBL" id="UINC01146083">
    <property type="protein sequence ID" value="SVD36604.1"/>
    <property type="molecule type" value="Genomic_DNA"/>
</dbReference>